<evidence type="ECO:0000256" key="3">
    <source>
        <dbReference type="ARBA" id="ARBA00023242"/>
    </source>
</evidence>
<evidence type="ECO:0000256" key="4">
    <source>
        <dbReference type="SAM" id="MobiDB-lite"/>
    </source>
</evidence>
<feature type="region of interest" description="Disordered" evidence="4">
    <location>
        <begin position="100"/>
        <end position="121"/>
    </location>
</feature>
<dbReference type="PANTHER" id="PTHR23043">
    <property type="entry name" value="HYPOXIA-INDUCIBLE FACTOR 1 ALPHA"/>
    <property type="match status" value="1"/>
</dbReference>
<proteinExistence type="predicted"/>
<dbReference type="Gene3D" id="3.30.450.20">
    <property type="entry name" value="PAS domain"/>
    <property type="match status" value="1"/>
</dbReference>
<feature type="non-terminal residue" evidence="5">
    <location>
        <position position="1"/>
    </location>
</feature>
<keyword evidence="6" id="KW-1185">Reference proteome</keyword>
<keyword evidence="2" id="KW-0804">Transcription</keyword>
<dbReference type="Proteomes" id="UP001221898">
    <property type="component" value="Unassembled WGS sequence"/>
</dbReference>
<protein>
    <submittedName>
        <fullName evidence="5">Uncharacterized protein</fullName>
    </submittedName>
</protein>
<reference evidence="5" key="1">
    <citation type="journal article" date="2023" name="Science">
        <title>Genome structures resolve the early diversification of teleost fishes.</title>
        <authorList>
            <person name="Parey E."/>
            <person name="Louis A."/>
            <person name="Montfort J."/>
            <person name="Bouchez O."/>
            <person name="Roques C."/>
            <person name="Iampietro C."/>
            <person name="Lluch J."/>
            <person name="Castinel A."/>
            <person name="Donnadieu C."/>
            <person name="Desvignes T."/>
            <person name="Floi Bucao C."/>
            <person name="Jouanno E."/>
            <person name="Wen M."/>
            <person name="Mejri S."/>
            <person name="Dirks R."/>
            <person name="Jansen H."/>
            <person name="Henkel C."/>
            <person name="Chen W.J."/>
            <person name="Zahm M."/>
            <person name="Cabau C."/>
            <person name="Klopp C."/>
            <person name="Thompson A.W."/>
            <person name="Robinson-Rechavi M."/>
            <person name="Braasch I."/>
            <person name="Lecointre G."/>
            <person name="Bobe J."/>
            <person name="Postlethwait J.H."/>
            <person name="Berthelot C."/>
            <person name="Roest Crollius H."/>
            <person name="Guiguen Y."/>
        </authorList>
    </citation>
    <scope>NUCLEOTIDE SEQUENCE</scope>
    <source>
        <strain evidence="5">NC1722</strain>
    </source>
</reference>
<evidence type="ECO:0000256" key="2">
    <source>
        <dbReference type="ARBA" id="ARBA00023163"/>
    </source>
</evidence>
<dbReference type="PANTHER" id="PTHR23043:SF24">
    <property type="entry name" value="NEURONAL PAS DOMAIN-CONTAINING PROTEIN 4"/>
    <property type="match status" value="1"/>
</dbReference>
<comment type="caution">
    <text evidence="5">The sequence shown here is derived from an EMBL/GenBank/DDBJ whole genome shotgun (WGS) entry which is preliminary data.</text>
</comment>
<evidence type="ECO:0000256" key="1">
    <source>
        <dbReference type="ARBA" id="ARBA00023015"/>
    </source>
</evidence>
<accession>A0AAD7R9A5</accession>
<keyword evidence="1" id="KW-0805">Transcription regulation</keyword>
<dbReference type="AlphaFoldDB" id="A0AAD7R9A5"/>
<feature type="non-terminal residue" evidence="5">
    <location>
        <position position="178"/>
    </location>
</feature>
<dbReference type="EMBL" id="JAINUG010000409">
    <property type="protein sequence ID" value="KAJ8372279.1"/>
    <property type="molecule type" value="Genomic_DNA"/>
</dbReference>
<sequence>RSWYSLLHPQDLPHASAQHCSLLSERGGGRAEMVVRVEKEDHSFTWLYMVLHMEAGENPISCHSYMLSESEAWAVRQQLCTEQTQLALVLSASASYQDSLGLQSPDTISSPDQVFTPSSSGLSGQSFDFSAAVSSMSSSEELGGAVAAEPMQLEGPRSSLSSLEEEGFSQQRQQPRQP</sequence>
<evidence type="ECO:0000313" key="5">
    <source>
        <dbReference type="EMBL" id="KAJ8372279.1"/>
    </source>
</evidence>
<keyword evidence="3" id="KW-0539">Nucleus</keyword>
<organism evidence="5 6">
    <name type="scientific">Aldrovandia affinis</name>
    <dbReference type="NCBI Taxonomy" id="143900"/>
    <lineage>
        <taxon>Eukaryota</taxon>
        <taxon>Metazoa</taxon>
        <taxon>Chordata</taxon>
        <taxon>Craniata</taxon>
        <taxon>Vertebrata</taxon>
        <taxon>Euteleostomi</taxon>
        <taxon>Actinopterygii</taxon>
        <taxon>Neopterygii</taxon>
        <taxon>Teleostei</taxon>
        <taxon>Notacanthiformes</taxon>
        <taxon>Halosauridae</taxon>
        <taxon>Aldrovandia</taxon>
    </lineage>
</organism>
<feature type="compositionally biased region" description="Polar residues" evidence="4">
    <location>
        <begin position="168"/>
        <end position="178"/>
    </location>
</feature>
<feature type="region of interest" description="Disordered" evidence="4">
    <location>
        <begin position="140"/>
        <end position="178"/>
    </location>
</feature>
<name>A0AAD7R9A5_9TELE</name>
<gene>
    <name evidence="5" type="ORF">AAFF_G00291340</name>
</gene>
<dbReference type="GO" id="GO:0000981">
    <property type="term" value="F:DNA-binding transcription factor activity, RNA polymerase II-specific"/>
    <property type="evidence" value="ECO:0007669"/>
    <property type="project" value="TreeGrafter"/>
</dbReference>
<dbReference type="GO" id="GO:0000977">
    <property type="term" value="F:RNA polymerase II transcription regulatory region sequence-specific DNA binding"/>
    <property type="evidence" value="ECO:0007669"/>
    <property type="project" value="TreeGrafter"/>
</dbReference>
<evidence type="ECO:0000313" key="6">
    <source>
        <dbReference type="Proteomes" id="UP001221898"/>
    </source>
</evidence>